<evidence type="ECO:0000313" key="2">
    <source>
        <dbReference type="Proteomes" id="UP001595191"/>
    </source>
</evidence>
<reference evidence="1" key="1">
    <citation type="submission" date="2024-09" db="EMBL/GenBank/DDBJ databases">
        <authorList>
            <person name="Liu J."/>
        </authorList>
    </citation>
    <scope>NUCLEOTIDE SEQUENCE</scope>
    <source>
        <strain evidence="1">NBU2967</strain>
    </source>
</reference>
<protein>
    <submittedName>
        <fullName evidence="1">Glycosyltransferase family 2 protein</fullName>
        <ecNumber evidence="1">2.4.-.-</ecNumber>
    </submittedName>
</protein>
<dbReference type="EMBL" id="JBHFPV010000001">
    <property type="protein sequence ID" value="MFH6601964.1"/>
    <property type="molecule type" value="Genomic_DNA"/>
</dbReference>
<gene>
    <name evidence="1" type="ORF">ACEZ3G_00635</name>
</gene>
<keyword evidence="1" id="KW-0808">Transferase</keyword>
<accession>A0ACC7LG68</accession>
<keyword evidence="1" id="KW-0328">Glycosyltransferase</keyword>
<name>A0ACC7LG68_9FLAO</name>
<comment type="caution">
    <text evidence="1">The sequence shown here is derived from an EMBL/GenBank/DDBJ whole genome shotgun (WGS) entry which is preliminary data.</text>
</comment>
<organism evidence="1 2">
    <name type="scientific">Meishania litoralis</name>
    <dbReference type="NCBI Taxonomy" id="3434685"/>
    <lineage>
        <taxon>Bacteria</taxon>
        <taxon>Pseudomonadati</taxon>
        <taxon>Bacteroidota</taxon>
        <taxon>Flavobacteriia</taxon>
        <taxon>Flavobacteriales</taxon>
        <taxon>Flavobacteriaceae</taxon>
        <taxon>Meishania</taxon>
    </lineage>
</organism>
<sequence>MGKKNYGISIIIINYNSSEYTKKCIESVLRTTGSEIPYEIVVVDNASEDSDFMSLEDYIKNLAKKNIKCHRSRINMGFGGGNMHGVQFATGRYYLFLNNDTILFKDVIKSCHDFMETTPDVAVCGPQIYNENNQKEVSFDHFTSFAREVFGRQFVENVFSKPKRRKEHSEPIAVDYVNGSFMFFRASDFNTVGGFDTNIFLYFEESDICYRLKKLGKKAYFVPSASYTHFQGKSIDKTGMPIATKIELKTSMFYVIRKNHGYLHYQMLRLFFIVRYGLVSIVKPKYFKLFHRILIGLPLGKSMKHQQIIR</sequence>
<proteinExistence type="predicted"/>
<evidence type="ECO:0000313" key="1">
    <source>
        <dbReference type="EMBL" id="MFH6601964.1"/>
    </source>
</evidence>
<dbReference type="Proteomes" id="UP001595191">
    <property type="component" value="Unassembled WGS sequence"/>
</dbReference>
<dbReference type="EC" id="2.4.-.-" evidence="1"/>
<keyword evidence="2" id="KW-1185">Reference proteome</keyword>